<dbReference type="InterPro" id="IPR001138">
    <property type="entry name" value="Zn2Cys6_DnaBD"/>
</dbReference>
<dbReference type="CDD" id="cd00067">
    <property type="entry name" value="GAL4"/>
    <property type="match status" value="1"/>
</dbReference>
<dbReference type="Proteomes" id="UP001174694">
    <property type="component" value="Unassembled WGS sequence"/>
</dbReference>
<protein>
    <submittedName>
        <fullName evidence="4">Negative acting factor</fullName>
    </submittedName>
</protein>
<keyword evidence="1" id="KW-0539">Nucleus</keyword>
<dbReference type="EMBL" id="JANBVO010000041">
    <property type="protein sequence ID" value="KAJ9134809.1"/>
    <property type="molecule type" value="Genomic_DNA"/>
</dbReference>
<evidence type="ECO:0000313" key="5">
    <source>
        <dbReference type="Proteomes" id="UP001174694"/>
    </source>
</evidence>
<dbReference type="InterPro" id="IPR036864">
    <property type="entry name" value="Zn2-C6_fun-type_DNA-bd_sf"/>
</dbReference>
<accession>A0AA38R645</accession>
<dbReference type="GO" id="GO:0008270">
    <property type="term" value="F:zinc ion binding"/>
    <property type="evidence" value="ECO:0007669"/>
    <property type="project" value="InterPro"/>
</dbReference>
<feature type="domain" description="Zn(2)-C6 fungal-type" evidence="3">
    <location>
        <begin position="10"/>
        <end position="38"/>
    </location>
</feature>
<gene>
    <name evidence="4" type="ORF">NKR23_g9934</name>
</gene>
<dbReference type="AlphaFoldDB" id="A0AA38R645"/>
<feature type="compositionally biased region" description="Polar residues" evidence="2">
    <location>
        <begin position="74"/>
        <end position="89"/>
    </location>
</feature>
<dbReference type="PROSITE" id="PS50048">
    <property type="entry name" value="ZN2_CY6_FUNGAL_2"/>
    <property type="match status" value="1"/>
</dbReference>
<dbReference type="Pfam" id="PF00172">
    <property type="entry name" value="Zn_clus"/>
    <property type="match status" value="1"/>
</dbReference>
<evidence type="ECO:0000313" key="4">
    <source>
        <dbReference type="EMBL" id="KAJ9134809.1"/>
    </source>
</evidence>
<organism evidence="4 5">
    <name type="scientific">Pleurostoma richardsiae</name>
    <dbReference type="NCBI Taxonomy" id="41990"/>
    <lineage>
        <taxon>Eukaryota</taxon>
        <taxon>Fungi</taxon>
        <taxon>Dikarya</taxon>
        <taxon>Ascomycota</taxon>
        <taxon>Pezizomycotina</taxon>
        <taxon>Sordariomycetes</taxon>
        <taxon>Sordariomycetidae</taxon>
        <taxon>Calosphaeriales</taxon>
        <taxon>Pleurostomataceae</taxon>
        <taxon>Pleurostoma</taxon>
    </lineage>
</organism>
<dbReference type="Pfam" id="PF11951">
    <property type="entry name" value="Fungal_trans_2"/>
    <property type="match status" value="1"/>
</dbReference>
<feature type="region of interest" description="Disordered" evidence="2">
    <location>
        <begin position="52"/>
        <end position="90"/>
    </location>
</feature>
<dbReference type="GO" id="GO:0000981">
    <property type="term" value="F:DNA-binding transcription factor activity, RNA polymerase II-specific"/>
    <property type="evidence" value="ECO:0007669"/>
    <property type="project" value="InterPro"/>
</dbReference>
<evidence type="ECO:0000259" key="3">
    <source>
        <dbReference type="PROSITE" id="PS50048"/>
    </source>
</evidence>
<proteinExistence type="predicted"/>
<keyword evidence="5" id="KW-1185">Reference proteome</keyword>
<evidence type="ECO:0000256" key="2">
    <source>
        <dbReference type="SAM" id="MobiDB-lite"/>
    </source>
</evidence>
<name>A0AA38R645_9PEZI</name>
<dbReference type="SMART" id="SM00066">
    <property type="entry name" value="GAL4"/>
    <property type="match status" value="1"/>
</dbReference>
<evidence type="ECO:0000256" key="1">
    <source>
        <dbReference type="ARBA" id="ARBA00023242"/>
    </source>
</evidence>
<dbReference type="InterPro" id="IPR053175">
    <property type="entry name" value="DHMBA_Reg_Transcription_Factor"/>
</dbReference>
<dbReference type="PANTHER" id="PTHR38791:SF13">
    <property type="entry name" value="ZN(2)-C6 FUNGAL-TYPE DOMAIN-CONTAINING PROTEIN"/>
    <property type="match status" value="1"/>
</dbReference>
<dbReference type="PANTHER" id="PTHR38791">
    <property type="entry name" value="ZN(II)2CYS6 TRANSCRIPTION FACTOR (EUROFUNG)-RELATED-RELATED"/>
    <property type="match status" value="1"/>
</dbReference>
<sequence length="605" mass="67312">MVYCGKPSRGCQMCRTRRIKCDETKPTCNQCAKSRRQCPGYKDEFDLVFRNETKATERRAQKANRKAASHKSGDQSPESPASSKDSVSPRSKDFFSFPTAAIILPAPGVSVEQLATCHFVSNFILLPRQGGTRGFMEYLVPLIEAQRPNSHLAAAFNACALASLGNRVTANGVDFSGRALSAYTRALAATHHALKDPRLSKSDETLATVLLLGLFENITAKQMGSYAWGSHIEGAIQLVMSRGREQLRTKTGLLLFIAVRTQMIVQTLSRSKNPLMGVDWWLDGAVSDEAAAESQRLNITTAELRAKVARLLEGGMARTSENMELVFDLIRRAQIVDQECVSWAKRLPEAWHFRTVAWEDNVPDGDYSKAEVFPGRVDIYGDFYIASVWNMVRVCRLILSSVIVRCAAWVCSPVDYRTTPEYATAARTCVDIITDIVASVPYHLGWHLKRRHLLENQLSGFACGEEDSLKGLAGFFLTWPLTCINGQDYTTDSQRAWVLGRLKYIADECGIKYAHILSQLNLRIPSMLIRRDALMAQPYAMVHDHDKLVSARQAPPTAGYAMNPMQQWEAMQKANHDRKKAELVRNASGEAGEAGESVAQKWLAV</sequence>
<reference evidence="4" key="1">
    <citation type="submission" date="2022-07" db="EMBL/GenBank/DDBJ databases">
        <title>Fungi with potential for degradation of polypropylene.</title>
        <authorList>
            <person name="Gostincar C."/>
        </authorList>
    </citation>
    <scope>NUCLEOTIDE SEQUENCE</scope>
    <source>
        <strain evidence="4">EXF-13308</strain>
    </source>
</reference>
<comment type="caution">
    <text evidence="4">The sequence shown here is derived from an EMBL/GenBank/DDBJ whole genome shotgun (WGS) entry which is preliminary data.</text>
</comment>
<dbReference type="InterPro" id="IPR021858">
    <property type="entry name" value="Fun_TF"/>
</dbReference>
<dbReference type="SUPFAM" id="SSF57701">
    <property type="entry name" value="Zn2/Cys6 DNA-binding domain"/>
    <property type="match status" value="1"/>
</dbReference>
<dbReference type="PROSITE" id="PS00463">
    <property type="entry name" value="ZN2_CY6_FUNGAL_1"/>
    <property type="match status" value="1"/>
</dbReference>
<dbReference type="Gene3D" id="4.10.240.10">
    <property type="entry name" value="Zn(2)-C6 fungal-type DNA-binding domain"/>
    <property type="match status" value="1"/>
</dbReference>